<evidence type="ECO:0000256" key="17">
    <source>
        <dbReference type="ARBA" id="ARBA00052976"/>
    </source>
</evidence>
<feature type="domain" description="Thioesterase" evidence="24">
    <location>
        <begin position="56"/>
        <end position="130"/>
    </location>
</feature>
<comment type="catalytic activity">
    <reaction evidence="17">
        <text>a fatty acyl-CoA + H2O = a fatty acid + CoA + H(+)</text>
        <dbReference type="Rhea" id="RHEA:16781"/>
        <dbReference type="ChEBI" id="CHEBI:15377"/>
        <dbReference type="ChEBI" id="CHEBI:15378"/>
        <dbReference type="ChEBI" id="CHEBI:28868"/>
        <dbReference type="ChEBI" id="CHEBI:57287"/>
        <dbReference type="ChEBI" id="CHEBI:77636"/>
    </reaction>
    <physiologicalReaction direction="left-to-right" evidence="17">
        <dbReference type="Rhea" id="RHEA:16782"/>
    </physiologicalReaction>
</comment>
<evidence type="ECO:0000256" key="18">
    <source>
        <dbReference type="ARBA" id="ARBA00058205"/>
    </source>
</evidence>
<dbReference type="GO" id="GO:0005634">
    <property type="term" value="C:nucleus"/>
    <property type="evidence" value="ECO:0007669"/>
    <property type="project" value="UniProtKB-SubCell"/>
</dbReference>
<keyword evidence="8" id="KW-0007">Acetylation</keyword>
<evidence type="ECO:0000256" key="23">
    <source>
        <dbReference type="ARBA" id="ARBA00083956"/>
    </source>
</evidence>
<evidence type="ECO:0000313" key="26">
    <source>
        <dbReference type="Proteomes" id="UP000887568"/>
    </source>
</evidence>
<dbReference type="Pfam" id="PF03061">
    <property type="entry name" value="4HBT"/>
    <property type="match status" value="1"/>
</dbReference>
<evidence type="ECO:0000259" key="24">
    <source>
        <dbReference type="Pfam" id="PF03061"/>
    </source>
</evidence>
<keyword evidence="9" id="KW-0443">Lipid metabolism</keyword>
<dbReference type="Proteomes" id="UP000887568">
    <property type="component" value="Unplaced"/>
</dbReference>
<keyword evidence="26" id="KW-1185">Reference proteome</keyword>
<keyword evidence="7" id="KW-0378">Hydrolase</keyword>
<dbReference type="SUPFAM" id="SSF54637">
    <property type="entry name" value="Thioesterase/thiol ester dehydrase-isomerase"/>
    <property type="match status" value="1"/>
</dbReference>
<dbReference type="GO" id="GO:0005819">
    <property type="term" value="C:spindle"/>
    <property type="evidence" value="ECO:0007669"/>
    <property type="project" value="UniProtKB-SubCell"/>
</dbReference>
<evidence type="ECO:0000256" key="7">
    <source>
        <dbReference type="ARBA" id="ARBA00022801"/>
    </source>
</evidence>
<dbReference type="PANTHER" id="PTHR21660">
    <property type="entry name" value="THIOESTERASE SUPERFAMILY MEMBER-RELATED"/>
    <property type="match status" value="1"/>
</dbReference>
<comment type="subcellular location">
    <subcellularLocation>
        <location evidence="3">Cytoplasm</location>
        <location evidence="3">Cytoskeleton</location>
        <location evidence="3">Spindle</location>
    </subcellularLocation>
    <subcellularLocation>
        <location evidence="4">Cytoplasm</location>
        <location evidence="4">Cytosol</location>
    </subcellularLocation>
    <subcellularLocation>
        <location evidence="2">Mitochondrion</location>
    </subcellularLocation>
    <subcellularLocation>
        <location evidence="1">Nucleus</location>
    </subcellularLocation>
</comment>
<dbReference type="RefSeq" id="XP_038056592.1">
    <property type="nucleotide sequence ID" value="XM_038200664.1"/>
</dbReference>
<keyword evidence="6" id="KW-0963">Cytoplasm</keyword>
<proteinExistence type="inferred from homology"/>
<evidence type="ECO:0000256" key="2">
    <source>
        <dbReference type="ARBA" id="ARBA00004173"/>
    </source>
</evidence>
<comment type="catalytic activity">
    <reaction evidence="13">
        <text>octanoyl-CoA + H2O = octanoate + CoA + H(+)</text>
        <dbReference type="Rhea" id="RHEA:30143"/>
        <dbReference type="ChEBI" id="CHEBI:15377"/>
        <dbReference type="ChEBI" id="CHEBI:15378"/>
        <dbReference type="ChEBI" id="CHEBI:25646"/>
        <dbReference type="ChEBI" id="CHEBI:57287"/>
        <dbReference type="ChEBI" id="CHEBI:57386"/>
    </reaction>
    <physiologicalReaction direction="left-to-right" evidence="13">
        <dbReference type="Rhea" id="RHEA:30144"/>
    </physiologicalReaction>
</comment>
<dbReference type="InterPro" id="IPR039298">
    <property type="entry name" value="ACOT13"/>
</dbReference>
<comment type="function">
    <text evidence="18">Catalyzes the hydrolysis of acyl-CoAs into free fatty acids and coenzyme A (CoASH), regulating their respective intracellular levels. Has acyl-CoA thioesterase activity towards medium (C12) and long-chain (C18) fatty acyl-CoA substrates. Can also hydrolyze 3-hydroxyphenylacetyl-CoA and 3,4-dihydroxyphenylacetyl-CoA (in vitro). May play a role in controlling adaptive thermogenesis.</text>
</comment>
<organism evidence="25 26">
    <name type="scientific">Patiria miniata</name>
    <name type="common">Bat star</name>
    <name type="synonym">Asterina miniata</name>
    <dbReference type="NCBI Taxonomy" id="46514"/>
    <lineage>
        <taxon>Eukaryota</taxon>
        <taxon>Metazoa</taxon>
        <taxon>Echinodermata</taxon>
        <taxon>Eleutherozoa</taxon>
        <taxon>Asterozoa</taxon>
        <taxon>Asteroidea</taxon>
        <taxon>Valvatacea</taxon>
        <taxon>Valvatida</taxon>
        <taxon>Asterinidae</taxon>
        <taxon>Patiria</taxon>
    </lineage>
</organism>
<keyword evidence="11" id="KW-0206">Cytoskeleton</keyword>
<dbReference type="GO" id="GO:0005739">
    <property type="term" value="C:mitochondrion"/>
    <property type="evidence" value="ECO:0007669"/>
    <property type="project" value="UniProtKB-SubCell"/>
</dbReference>
<dbReference type="InterPro" id="IPR029069">
    <property type="entry name" value="HotDog_dom_sf"/>
</dbReference>
<comment type="catalytic activity">
    <reaction evidence="15">
        <text>dodecanoyl-CoA + H2O = dodecanoate + CoA + H(+)</text>
        <dbReference type="Rhea" id="RHEA:30135"/>
        <dbReference type="ChEBI" id="CHEBI:15377"/>
        <dbReference type="ChEBI" id="CHEBI:15378"/>
        <dbReference type="ChEBI" id="CHEBI:18262"/>
        <dbReference type="ChEBI" id="CHEBI:57287"/>
        <dbReference type="ChEBI" id="CHEBI:57375"/>
    </reaction>
    <physiologicalReaction direction="left-to-right" evidence="15">
        <dbReference type="Rhea" id="RHEA:30136"/>
    </physiologicalReaction>
</comment>
<evidence type="ECO:0000256" key="3">
    <source>
        <dbReference type="ARBA" id="ARBA00004186"/>
    </source>
</evidence>
<dbReference type="GO" id="GO:0006629">
    <property type="term" value="P:lipid metabolic process"/>
    <property type="evidence" value="ECO:0007669"/>
    <property type="project" value="UniProtKB-KW"/>
</dbReference>
<protein>
    <recommendedName>
        <fullName evidence="20">Acyl-coenzyme A thioesterase 13</fullName>
    </recommendedName>
    <alternativeName>
        <fullName evidence="22">Hotdog-fold thioesterase superfamily member 2</fullName>
    </alternativeName>
    <alternativeName>
        <fullName evidence="21">Palmitoyl-CoA hydrolase</fullName>
    </alternativeName>
    <alternativeName>
        <fullName evidence="23">Thioesterase superfamily member 2</fullName>
    </alternativeName>
</protein>
<comment type="subunit">
    <text evidence="19">Homotetramer. Interacts with PCTP.</text>
</comment>
<evidence type="ECO:0000256" key="1">
    <source>
        <dbReference type="ARBA" id="ARBA00004123"/>
    </source>
</evidence>
<evidence type="ECO:0000256" key="4">
    <source>
        <dbReference type="ARBA" id="ARBA00004514"/>
    </source>
</evidence>
<evidence type="ECO:0000256" key="16">
    <source>
        <dbReference type="ARBA" id="ARBA00050199"/>
    </source>
</evidence>
<evidence type="ECO:0000256" key="6">
    <source>
        <dbReference type="ARBA" id="ARBA00022490"/>
    </source>
</evidence>
<evidence type="ECO:0000256" key="20">
    <source>
        <dbReference type="ARBA" id="ARBA00067273"/>
    </source>
</evidence>
<dbReference type="FunFam" id="3.10.129.10:FF:000021">
    <property type="entry name" value="Acyl-coenzyme A thioesterase 13"/>
    <property type="match status" value="1"/>
</dbReference>
<evidence type="ECO:0000256" key="12">
    <source>
        <dbReference type="ARBA" id="ARBA00023242"/>
    </source>
</evidence>
<keyword evidence="10" id="KW-0496">Mitochondrion</keyword>
<dbReference type="GeneID" id="119728432"/>
<dbReference type="AlphaFoldDB" id="A0A913ZYF3"/>
<dbReference type="OMA" id="KQIMRAM"/>
<evidence type="ECO:0000256" key="14">
    <source>
        <dbReference type="ARBA" id="ARBA00047969"/>
    </source>
</evidence>
<reference evidence="25" key="1">
    <citation type="submission" date="2022-11" db="UniProtKB">
        <authorList>
            <consortium name="EnsemblMetazoa"/>
        </authorList>
    </citation>
    <scope>IDENTIFICATION</scope>
</reference>
<keyword evidence="12" id="KW-0539">Nucleus</keyword>
<dbReference type="CDD" id="cd03443">
    <property type="entry name" value="PaaI_thioesterase"/>
    <property type="match status" value="1"/>
</dbReference>
<evidence type="ECO:0000256" key="21">
    <source>
        <dbReference type="ARBA" id="ARBA00075657"/>
    </source>
</evidence>
<evidence type="ECO:0000256" key="19">
    <source>
        <dbReference type="ARBA" id="ARBA00064709"/>
    </source>
</evidence>
<dbReference type="OrthoDB" id="46529at2759"/>
<evidence type="ECO:0000256" key="9">
    <source>
        <dbReference type="ARBA" id="ARBA00023098"/>
    </source>
</evidence>
<comment type="similarity">
    <text evidence="5">Belongs to the thioesterase PaaI family.</text>
</comment>
<dbReference type="InterPro" id="IPR003736">
    <property type="entry name" value="PAAI_dom"/>
</dbReference>
<dbReference type="GO" id="GO:0005829">
    <property type="term" value="C:cytosol"/>
    <property type="evidence" value="ECO:0007669"/>
    <property type="project" value="UniProtKB-SubCell"/>
</dbReference>
<evidence type="ECO:0000256" key="15">
    <source>
        <dbReference type="ARBA" id="ARBA00048074"/>
    </source>
</evidence>
<evidence type="ECO:0000256" key="22">
    <source>
        <dbReference type="ARBA" id="ARBA00081533"/>
    </source>
</evidence>
<dbReference type="Gene3D" id="3.10.129.10">
    <property type="entry name" value="Hotdog Thioesterase"/>
    <property type="match status" value="1"/>
</dbReference>
<comment type="catalytic activity">
    <reaction evidence="14">
        <text>decanoyl-CoA + H2O = decanoate + CoA + H(+)</text>
        <dbReference type="Rhea" id="RHEA:40059"/>
        <dbReference type="ChEBI" id="CHEBI:15377"/>
        <dbReference type="ChEBI" id="CHEBI:15378"/>
        <dbReference type="ChEBI" id="CHEBI:27689"/>
        <dbReference type="ChEBI" id="CHEBI:57287"/>
        <dbReference type="ChEBI" id="CHEBI:61430"/>
    </reaction>
    <physiologicalReaction direction="left-to-right" evidence="14">
        <dbReference type="Rhea" id="RHEA:40060"/>
    </physiologicalReaction>
</comment>
<evidence type="ECO:0000256" key="5">
    <source>
        <dbReference type="ARBA" id="ARBA00008324"/>
    </source>
</evidence>
<evidence type="ECO:0000256" key="11">
    <source>
        <dbReference type="ARBA" id="ARBA00023212"/>
    </source>
</evidence>
<dbReference type="PANTHER" id="PTHR21660:SF1">
    <property type="entry name" value="ACYL-COENZYME A THIOESTERASE 13"/>
    <property type="match status" value="1"/>
</dbReference>
<dbReference type="EnsemblMetazoa" id="XM_038200664.1">
    <property type="protein sequence ID" value="XP_038056592.1"/>
    <property type="gene ID" value="LOC119728432"/>
</dbReference>
<comment type="catalytic activity">
    <reaction evidence="16">
        <text>hexanoyl-CoA + H2O = hexanoate + CoA + H(+)</text>
        <dbReference type="Rhea" id="RHEA:40115"/>
        <dbReference type="ChEBI" id="CHEBI:15377"/>
        <dbReference type="ChEBI" id="CHEBI:15378"/>
        <dbReference type="ChEBI" id="CHEBI:17120"/>
        <dbReference type="ChEBI" id="CHEBI:57287"/>
        <dbReference type="ChEBI" id="CHEBI:62620"/>
    </reaction>
    <physiologicalReaction direction="left-to-right" evidence="16">
        <dbReference type="Rhea" id="RHEA:40116"/>
    </physiologicalReaction>
</comment>
<sequence length="154" mass="16190">MAASSASTQAARQVWKMIVSGKRFENVLSKVNITSASPGQCSCELTVAEEQANRRGSLHGGFVSTLVDTLTTVAVLSSPAGVPGVSVELSVSFLKAARIGDQLTMDAEVIKAGKSLAFSKANLFNANGDIIAQGNHVKHVGRKNTVEDFIDLDE</sequence>
<evidence type="ECO:0000256" key="13">
    <source>
        <dbReference type="ARBA" id="ARBA00047588"/>
    </source>
</evidence>
<evidence type="ECO:0000256" key="10">
    <source>
        <dbReference type="ARBA" id="ARBA00023128"/>
    </source>
</evidence>
<evidence type="ECO:0000256" key="8">
    <source>
        <dbReference type="ARBA" id="ARBA00022990"/>
    </source>
</evidence>
<dbReference type="GO" id="GO:0047617">
    <property type="term" value="F:fatty acyl-CoA hydrolase activity"/>
    <property type="evidence" value="ECO:0007669"/>
    <property type="project" value="InterPro"/>
</dbReference>
<name>A0A913ZYF3_PATMI</name>
<dbReference type="InterPro" id="IPR006683">
    <property type="entry name" value="Thioestr_dom"/>
</dbReference>
<evidence type="ECO:0000313" key="25">
    <source>
        <dbReference type="EnsemblMetazoa" id="XP_038056592.1"/>
    </source>
</evidence>
<dbReference type="NCBIfam" id="TIGR00369">
    <property type="entry name" value="unchar_dom_1"/>
    <property type="match status" value="1"/>
</dbReference>
<accession>A0A913ZYF3</accession>